<dbReference type="InterPro" id="IPR014729">
    <property type="entry name" value="Rossmann-like_a/b/a_fold"/>
</dbReference>
<accession>A0A103QU34</accession>
<reference evidence="1 2" key="1">
    <citation type="submission" date="2015-11" db="EMBL/GenBank/DDBJ databases">
        <title>Expanding the genomic diversity of Burkholderia species for the development of highly accurate diagnostics.</title>
        <authorList>
            <person name="Sahl J."/>
            <person name="Keim P."/>
            <person name="Wagner D."/>
        </authorList>
    </citation>
    <scope>NUCLEOTIDE SEQUENCE [LARGE SCALE GENOMIC DNA]</scope>
    <source>
        <strain evidence="1 2">MSMB2036</strain>
    </source>
</reference>
<dbReference type="RefSeq" id="WP_059759359.1">
    <property type="nucleotide sequence ID" value="NZ_CP013416.1"/>
</dbReference>
<dbReference type="SUPFAM" id="SSF52402">
    <property type="entry name" value="Adenine nucleotide alpha hydrolases-like"/>
    <property type="match status" value="1"/>
</dbReference>
<organism evidence="1 2">
    <name type="scientific">Burkholderia ubonensis</name>
    <dbReference type="NCBI Taxonomy" id="101571"/>
    <lineage>
        <taxon>Bacteria</taxon>
        <taxon>Pseudomonadati</taxon>
        <taxon>Pseudomonadota</taxon>
        <taxon>Betaproteobacteria</taxon>
        <taxon>Burkholderiales</taxon>
        <taxon>Burkholderiaceae</taxon>
        <taxon>Burkholderia</taxon>
        <taxon>Burkholderia cepacia complex</taxon>
    </lineage>
</organism>
<sequence>MTSRNPYLIEGPAQICFSGGRTSGYMLHQLLEANGGLPDDCIVSFQNTGKEREETLEFINECAHRWYVPITWIEWDGFEEGSRSRCHIRIVDFETASRNGEPFSRLNEALGILPNPVMRTCTANLKVKAGRAFMQSRGYGEWQNVMGIRADEPRRVTRLTSPGRDNSGGEPNLPLARANVRKADVLAFWRAQPFDLALDPEGDFGNCDGCFLKARHKIVRAFVTRPELATWWINEESRPSGATFRNDRPRYSELLREAEFYAKQIPLAFPEHEEDDALIDCMCGD</sequence>
<dbReference type="Proteomes" id="UP000064029">
    <property type="component" value="Unassembled WGS sequence"/>
</dbReference>
<evidence type="ECO:0000313" key="2">
    <source>
        <dbReference type="Proteomes" id="UP000064029"/>
    </source>
</evidence>
<protein>
    <recommendedName>
        <fullName evidence="3">Nin-like protein</fullName>
    </recommendedName>
</protein>
<proteinExistence type="predicted"/>
<gene>
    <name evidence="1" type="ORF">WJ33_06070</name>
</gene>
<dbReference type="OrthoDB" id="6258822at2"/>
<dbReference type="Gene3D" id="3.40.50.620">
    <property type="entry name" value="HUPs"/>
    <property type="match status" value="1"/>
</dbReference>
<dbReference type="EMBL" id="LOXM01000262">
    <property type="protein sequence ID" value="KVG55620.1"/>
    <property type="molecule type" value="Genomic_DNA"/>
</dbReference>
<dbReference type="AlphaFoldDB" id="A0A103QU34"/>
<comment type="caution">
    <text evidence="1">The sequence shown here is derived from an EMBL/GenBank/DDBJ whole genome shotgun (WGS) entry which is preliminary data.</text>
</comment>
<name>A0A103QU34_9BURK</name>
<evidence type="ECO:0000313" key="1">
    <source>
        <dbReference type="EMBL" id="KVG55620.1"/>
    </source>
</evidence>
<evidence type="ECO:0008006" key="3">
    <source>
        <dbReference type="Google" id="ProtNLM"/>
    </source>
</evidence>